<name>A0AAW2ZP00_9EUKA</name>
<reference evidence="2 3" key="1">
    <citation type="submission" date="2024-03" db="EMBL/GenBank/DDBJ databases">
        <title>The Acrasis kona genome and developmental transcriptomes reveal deep origins of eukaryotic multicellular pathways.</title>
        <authorList>
            <person name="Sheikh S."/>
            <person name="Fu C.-J."/>
            <person name="Brown M.W."/>
            <person name="Baldauf S.L."/>
        </authorList>
    </citation>
    <scope>NUCLEOTIDE SEQUENCE [LARGE SCALE GENOMIC DNA]</scope>
    <source>
        <strain evidence="2 3">ATCC MYA-3509</strain>
    </source>
</reference>
<dbReference type="Proteomes" id="UP001431209">
    <property type="component" value="Unassembled WGS sequence"/>
</dbReference>
<accession>A0AAW2ZP00</accession>
<protein>
    <submittedName>
        <fullName evidence="2">Developmentally-regulated protein</fullName>
    </submittedName>
</protein>
<sequence length="457" mass="50839">MRIWVFYYNNGKTLVYSGVESKECQVFELNFLPSVEELKYALDNAELVWEGDGQEPEFLDEKVTRCAKQGSSIWHANSNDKEYAVCVKKVNGSLVPSKIISPEFIADFTKEPTRPIDLEAQLLRIEAKCPKSPQDEVPPVNNGPQRRKKSGTQPWFKNHSKSCRLGFRRDDKSCARIEGANGVENTTATKDCVFIHGAGVYGNGSIEEGSFYGYWGNVHLYTPQCKNRYYFNADTIQNGWDSESLQKLACDTILYKSDSKDKVARDRVIFSHSMGNLILGAAIHKGLCDIDVSTTSWYSIMAPWRGSQAANWVGQVCSVSGLTNYLLRKGASALGYCDKGMKPCHAYETLIVDNPALLVVAETAKSRVKGLMCGVAPWGLTTTYSPLLRSLSSVVGFPDDNDGMVGISSCNVNKYDFTNDPHSKYYATYTNHADGTCRNGNGWMRSGEPCNFYTDKL</sequence>
<dbReference type="Gene3D" id="3.40.50.1820">
    <property type="entry name" value="alpha/beta hydrolase"/>
    <property type="match status" value="1"/>
</dbReference>
<proteinExistence type="predicted"/>
<comment type="caution">
    <text evidence="2">The sequence shown here is derived from an EMBL/GenBank/DDBJ whole genome shotgun (WGS) entry which is preliminary data.</text>
</comment>
<feature type="region of interest" description="Disordered" evidence="1">
    <location>
        <begin position="131"/>
        <end position="159"/>
    </location>
</feature>
<dbReference type="InterPro" id="IPR029058">
    <property type="entry name" value="AB_hydrolase_fold"/>
</dbReference>
<gene>
    <name evidence="2" type="ORF">AKO1_010004</name>
</gene>
<evidence type="ECO:0000313" key="3">
    <source>
        <dbReference type="Proteomes" id="UP001431209"/>
    </source>
</evidence>
<dbReference type="AlphaFoldDB" id="A0AAW2ZP00"/>
<dbReference type="EMBL" id="JAOPGA020001767">
    <property type="protein sequence ID" value="KAL0491158.1"/>
    <property type="molecule type" value="Genomic_DNA"/>
</dbReference>
<evidence type="ECO:0000313" key="2">
    <source>
        <dbReference type="EMBL" id="KAL0491158.1"/>
    </source>
</evidence>
<keyword evidence="3" id="KW-1185">Reference proteome</keyword>
<organism evidence="2 3">
    <name type="scientific">Acrasis kona</name>
    <dbReference type="NCBI Taxonomy" id="1008807"/>
    <lineage>
        <taxon>Eukaryota</taxon>
        <taxon>Discoba</taxon>
        <taxon>Heterolobosea</taxon>
        <taxon>Tetramitia</taxon>
        <taxon>Eutetramitia</taxon>
        <taxon>Acrasidae</taxon>
        <taxon>Acrasis</taxon>
    </lineage>
</organism>
<evidence type="ECO:0000256" key="1">
    <source>
        <dbReference type="SAM" id="MobiDB-lite"/>
    </source>
</evidence>